<reference evidence="1 2" key="1">
    <citation type="submission" date="2006-02" db="EMBL/GenBank/DDBJ databases">
        <authorList>
            <person name="Moran M.A."/>
            <person name="Kjelleberg S."/>
            <person name="Egan S."/>
            <person name="Saunders N."/>
            <person name="Thomas T."/>
            <person name="Ferriera S."/>
            <person name="Johnson J."/>
            <person name="Kravitz S."/>
            <person name="Halpern A."/>
            <person name="Remington K."/>
            <person name="Beeson K."/>
            <person name="Tran B."/>
            <person name="Rogers Y.-H."/>
            <person name="Friedman R."/>
            <person name="Venter J.C."/>
        </authorList>
    </citation>
    <scope>NUCLEOTIDE SEQUENCE [LARGE SCALE GENOMIC DNA]</scope>
    <source>
        <strain evidence="1 2">D2</strain>
    </source>
</reference>
<dbReference type="EMBL" id="AAOH01000003">
    <property type="protein sequence ID" value="EAR28731.1"/>
    <property type="molecule type" value="Genomic_DNA"/>
</dbReference>
<dbReference type="eggNOG" id="ENOG5032Y6W">
    <property type="taxonomic scope" value="Bacteria"/>
</dbReference>
<dbReference type="OrthoDB" id="7067468at2"/>
<sequence length="99" mass="11128">MNAVIEQLNNNLKIVYRQALDADLQLDELAKQGKGKFVALFNKESAFELEAKRFKPYVLDLAADVDSLAQQDPIDTELLKVAVLKLQQLHQLLSTFKAA</sequence>
<dbReference type="STRING" id="87626.PTD2_06804"/>
<protein>
    <recommendedName>
        <fullName evidence="3">Prephenate dehydrogenase</fullName>
    </recommendedName>
</protein>
<evidence type="ECO:0000313" key="2">
    <source>
        <dbReference type="Proteomes" id="UP000006201"/>
    </source>
</evidence>
<dbReference type="Proteomes" id="UP000006201">
    <property type="component" value="Unassembled WGS sequence"/>
</dbReference>
<evidence type="ECO:0008006" key="3">
    <source>
        <dbReference type="Google" id="ProtNLM"/>
    </source>
</evidence>
<organism evidence="1 2">
    <name type="scientific">Pseudoalteromonas tunicata D2</name>
    <dbReference type="NCBI Taxonomy" id="87626"/>
    <lineage>
        <taxon>Bacteria</taxon>
        <taxon>Pseudomonadati</taxon>
        <taxon>Pseudomonadota</taxon>
        <taxon>Gammaproteobacteria</taxon>
        <taxon>Alteromonadales</taxon>
        <taxon>Pseudoalteromonadaceae</taxon>
        <taxon>Pseudoalteromonas</taxon>
    </lineage>
</organism>
<accession>A4C816</accession>
<name>A4C816_9GAMM</name>
<comment type="caution">
    <text evidence="1">The sequence shown here is derived from an EMBL/GenBank/DDBJ whole genome shotgun (WGS) entry which is preliminary data.</text>
</comment>
<proteinExistence type="predicted"/>
<dbReference type="RefSeq" id="WP_009837993.1">
    <property type="nucleotide sequence ID" value="NZ_AAOH01000003.1"/>
</dbReference>
<dbReference type="HOGENOM" id="CLU_161186_0_0_6"/>
<dbReference type="AlphaFoldDB" id="A4C816"/>
<gene>
    <name evidence="1" type="ORF">PTD2_06804</name>
</gene>
<keyword evidence="2" id="KW-1185">Reference proteome</keyword>
<evidence type="ECO:0000313" key="1">
    <source>
        <dbReference type="EMBL" id="EAR28731.1"/>
    </source>
</evidence>